<dbReference type="AlphaFoldDB" id="A0A3Q9BIT1"/>
<proteinExistence type="predicted"/>
<sequence length="401" mass="46649">MKSKRLIVLGLSSLIVAIIGGYYGTSVYSSIVNEKIELVTIEGDESTVENIELTGEFVQPYTMGESIEVTAEEIELLDTSLIKTDYIYNPPIIKEYQKEYPSFMRGKKNYINNFIENDGFLFYLEDYYRGYDDRSEGLSEISLSIARLNKETKEEAAGEILIEVDYSINYISVYGMSVVNQYIVLDIMIGEMKDYTEHNYYYIYDIDQNKVVDVVEVNEDFVEGENWSRTSASILNSDPVELLLETVEYTEDGDTSNIQLEKYNIEMGEFQSLTIDEPRLLGNEMKSSYFQEDGKIYFFLNDNEDYLLRVFDTRTDEFVFDKELGLSSDIFQEWDALFIERVEDSGNVILYESYIEANQDDNPSGIAVFDISTFEKKFEGYWKYESKYENANIYIDRITFE</sequence>
<dbReference type="RefSeq" id="WP_126108424.1">
    <property type="nucleotide sequence ID" value="NZ_CP034465.1"/>
</dbReference>
<dbReference type="SUPFAM" id="SSF69304">
    <property type="entry name" value="Tricorn protease N-terminal domain"/>
    <property type="match status" value="1"/>
</dbReference>
<dbReference type="Proteomes" id="UP000273326">
    <property type="component" value="Chromosome"/>
</dbReference>
<dbReference type="KEGG" id="jeh:EJN90_00810"/>
<reference evidence="2" key="1">
    <citation type="submission" date="2018-12" db="EMBL/GenBank/DDBJ databases">
        <title>Complete genome sequencing of Jeotgalibaca sp. H21T32.</title>
        <authorList>
            <person name="Bae J.-W."/>
            <person name="Lee S.-Y."/>
        </authorList>
    </citation>
    <scope>NUCLEOTIDE SEQUENCE [LARGE SCALE GENOMIC DNA]</scope>
    <source>
        <strain evidence="2">H21T32</strain>
    </source>
</reference>
<gene>
    <name evidence="1" type="ORF">EJN90_00810</name>
</gene>
<dbReference type="EMBL" id="CP034465">
    <property type="protein sequence ID" value="AZP03323.1"/>
    <property type="molecule type" value="Genomic_DNA"/>
</dbReference>
<keyword evidence="2" id="KW-1185">Reference proteome</keyword>
<accession>A0A3Q9BIT1</accession>
<organism evidence="1 2">
    <name type="scientific">Jeotgalibaca ciconiae</name>
    <dbReference type="NCBI Taxonomy" id="2496265"/>
    <lineage>
        <taxon>Bacteria</taxon>
        <taxon>Bacillati</taxon>
        <taxon>Bacillota</taxon>
        <taxon>Bacilli</taxon>
        <taxon>Lactobacillales</taxon>
        <taxon>Carnobacteriaceae</taxon>
        <taxon>Jeotgalibaca</taxon>
    </lineage>
</organism>
<evidence type="ECO:0000313" key="2">
    <source>
        <dbReference type="Proteomes" id="UP000273326"/>
    </source>
</evidence>
<protein>
    <submittedName>
        <fullName evidence="1">Uncharacterized protein</fullName>
    </submittedName>
</protein>
<name>A0A3Q9BIT1_9LACT</name>
<evidence type="ECO:0000313" key="1">
    <source>
        <dbReference type="EMBL" id="AZP03323.1"/>
    </source>
</evidence>
<dbReference type="OrthoDB" id="2433869at2"/>